<dbReference type="InterPro" id="IPR012338">
    <property type="entry name" value="Beta-lactam/transpept-like"/>
</dbReference>
<dbReference type="Pfam" id="PF00144">
    <property type="entry name" value="Beta-lactamase"/>
    <property type="match status" value="1"/>
</dbReference>
<evidence type="ECO:0000259" key="2">
    <source>
        <dbReference type="Pfam" id="PF00144"/>
    </source>
</evidence>
<organism evidence="3">
    <name type="scientific">Roseihalotalea indica</name>
    <dbReference type="NCBI Taxonomy" id="2867963"/>
    <lineage>
        <taxon>Bacteria</taxon>
        <taxon>Pseudomonadati</taxon>
        <taxon>Bacteroidota</taxon>
        <taxon>Cytophagia</taxon>
        <taxon>Cytophagales</taxon>
        <taxon>Catalimonadaceae</taxon>
        <taxon>Roseihalotalea</taxon>
    </lineage>
</organism>
<feature type="chain" id="PRO_5041386295" evidence="1">
    <location>
        <begin position="25"/>
        <end position="418"/>
    </location>
</feature>
<dbReference type="AlphaFoldDB" id="A0AA49GRH2"/>
<dbReference type="EMBL" id="CP120682">
    <property type="protein sequence ID" value="WKN39242.1"/>
    <property type="molecule type" value="Genomic_DNA"/>
</dbReference>
<reference evidence="3" key="1">
    <citation type="journal article" date="2023" name="Comput. Struct. Biotechnol. J.">
        <title>Discovery of a novel marine Bacteroidetes with a rich repertoire of carbohydrate-active enzymes.</title>
        <authorList>
            <person name="Chen B."/>
            <person name="Liu G."/>
            <person name="Chen Q."/>
            <person name="Wang H."/>
            <person name="Liu L."/>
            <person name="Tang K."/>
        </authorList>
    </citation>
    <scope>NUCLEOTIDE SEQUENCE</scope>
    <source>
        <strain evidence="3">TK19036</strain>
    </source>
</reference>
<evidence type="ECO:0000256" key="1">
    <source>
        <dbReference type="SAM" id="SignalP"/>
    </source>
</evidence>
<feature type="signal peptide" evidence="1">
    <location>
        <begin position="1"/>
        <end position="24"/>
    </location>
</feature>
<keyword evidence="3" id="KW-0378">Hydrolase</keyword>
<sequence>MIYFTSLLILLASLAFSISTEAQAVHSELRFSPERLSRVDSFLQSWVDEGKIPYAVSMIVQHGETVHHQAYGWKETDKKEPLTTDAIFRIASQTKLVTTTAVMMLYEEGKFLLEDPISKYIPAFANTEVLDSYDSATLEYETRPASRPIAIRDLLSHTAGIPYDHPLNSLPEFDIPFLASLNNIVLEDAINRLAARPLIHDPGAQFTYGPNTDILGRLVEVVSGMTLAEFFQQHIFTPLGMNDTYFYLPEDKTDRLVTLYSKTSAEAPLAVSTNEANQNFARSGEQTYYLGGAGLVSTAEDYNKICQVILNKGTYNGVRLLSPLTVRMMTRNQIEDLEVWDRRDHFGYGLMIFTPNSRYGDQAPVGSANWGGAYCSEYTIDFENDLVLQVYTNVQPIYNYGEFVRKYRVMVYQALVFD</sequence>
<dbReference type="InterPro" id="IPR050789">
    <property type="entry name" value="Diverse_Enzym_Activities"/>
</dbReference>
<name>A0AA49GRH2_9BACT</name>
<proteinExistence type="predicted"/>
<gene>
    <name evidence="3" type="ORF">K4G66_11115</name>
</gene>
<keyword evidence="1" id="KW-0732">Signal</keyword>
<dbReference type="PANTHER" id="PTHR43283">
    <property type="entry name" value="BETA-LACTAMASE-RELATED"/>
    <property type="match status" value="1"/>
</dbReference>
<dbReference type="SUPFAM" id="SSF56601">
    <property type="entry name" value="beta-lactamase/transpeptidase-like"/>
    <property type="match status" value="1"/>
</dbReference>
<dbReference type="Gene3D" id="3.40.710.10">
    <property type="entry name" value="DD-peptidase/beta-lactamase superfamily"/>
    <property type="match status" value="1"/>
</dbReference>
<dbReference type="PANTHER" id="PTHR43283:SF3">
    <property type="entry name" value="BETA-LACTAMASE FAMILY PROTEIN (AFU_ORTHOLOGUE AFUA_5G07500)"/>
    <property type="match status" value="1"/>
</dbReference>
<protein>
    <submittedName>
        <fullName evidence="3">Serine hydrolase</fullName>
    </submittedName>
</protein>
<dbReference type="GO" id="GO:0016787">
    <property type="term" value="F:hydrolase activity"/>
    <property type="evidence" value="ECO:0007669"/>
    <property type="project" value="UniProtKB-KW"/>
</dbReference>
<reference evidence="3" key="2">
    <citation type="journal article" date="2024" name="Antonie Van Leeuwenhoek">
        <title>Roseihalotalea indica gen. nov., sp. nov., a halophilic Bacteroidetes from mesopelagic Southwest Indian Ocean with higher carbohydrate metabolic potential.</title>
        <authorList>
            <person name="Chen B."/>
            <person name="Zhang M."/>
            <person name="Lin D."/>
            <person name="Ye J."/>
            <person name="Tang K."/>
        </authorList>
    </citation>
    <scope>NUCLEOTIDE SEQUENCE</scope>
    <source>
        <strain evidence="3">TK19036</strain>
    </source>
</reference>
<feature type="domain" description="Beta-lactamase-related" evidence="2">
    <location>
        <begin position="40"/>
        <end position="396"/>
    </location>
</feature>
<evidence type="ECO:0000313" key="3">
    <source>
        <dbReference type="EMBL" id="WKN39242.1"/>
    </source>
</evidence>
<accession>A0AA49GRH2</accession>
<dbReference type="InterPro" id="IPR001466">
    <property type="entry name" value="Beta-lactam-related"/>
</dbReference>